<dbReference type="RefSeq" id="WP_344129386.1">
    <property type="nucleotide sequence ID" value="NZ_BAAALT010000059.1"/>
</dbReference>
<dbReference type="CDD" id="cd03467">
    <property type="entry name" value="Rieske"/>
    <property type="match status" value="1"/>
</dbReference>
<keyword evidence="7" id="KW-1015">Disulfide bond</keyword>
<proteinExistence type="predicted"/>
<evidence type="ECO:0000256" key="7">
    <source>
        <dbReference type="ARBA" id="ARBA00023157"/>
    </source>
</evidence>
<gene>
    <name evidence="11" type="ORF">GCM10009682_23440</name>
</gene>
<evidence type="ECO:0000256" key="4">
    <source>
        <dbReference type="ARBA" id="ARBA00022723"/>
    </source>
</evidence>
<dbReference type="Pfam" id="PF00355">
    <property type="entry name" value="Rieske"/>
    <property type="match status" value="1"/>
</dbReference>
<evidence type="ECO:0000256" key="5">
    <source>
        <dbReference type="ARBA" id="ARBA00023004"/>
    </source>
</evidence>
<feature type="transmembrane region" description="Helical" evidence="9">
    <location>
        <begin position="103"/>
        <end position="122"/>
    </location>
</feature>
<name>A0ABP4Y8F5_9ACTN</name>
<keyword evidence="3" id="KW-0001">2Fe-2S</keyword>
<evidence type="ECO:0000313" key="11">
    <source>
        <dbReference type="EMBL" id="GAA1801095.1"/>
    </source>
</evidence>
<dbReference type="PROSITE" id="PS51296">
    <property type="entry name" value="RIESKE"/>
    <property type="match status" value="1"/>
</dbReference>
<feature type="domain" description="Rieske" evidence="10">
    <location>
        <begin position="168"/>
        <end position="270"/>
    </location>
</feature>
<dbReference type="InterPro" id="IPR017941">
    <property type="entry name" value="Rieske_2Fe-2S"/>
</dbReference>
<evidence type="ECO:0000313" key="12">
    <source>
        <dbReference type="Proteomes" id="UP001500218"/>
    </source>
</evidence>
<evidence type="ECO:0000256" key="3">
    <source>
        <dbReference type="ARBA" id="ARBA00022714"/>
    </source>
</evidence>
<feature type="transmembrane region" description="Helical" evidence="9">
    <location>
        <begin position="41"/>
        <end position="60"/>
    </location>
</feature>
<dbReference type="Gene3D" id="2.102.10.10">
    <property type="entry name" value="Rieske [2Fe-2S] iron-sulphur domain"/>
    <property type="match status" value="1"/>
</dbReference>
<evidence type="ECO:0000256" key="9">
    <source>
        <dbReference type="SAM" id="Phobius"/>
    </source>
</evidence>
<reference evidence="12" key="1">
    <citation type="journal article" date="2019" name="Int. J. Syst. Evol. Microbiol.">
        <title>The Global Catalogue of Microorganisms (GCM) 10K type strain sequencing project: providing services to taxonomists for standard genome sequencing and annotation.</title>
        <authorList>
            <consortium name="The Broad Institute Genomics Platform"/>
            <consortium name="The Broad Institute Genome Sequencing Center for Infectious Disease"/>
            <person name="Wu L."/>
            <person name="Ma J."/>
        </authorList>
    </citation>
    <scope>NUCLEOTIDE SEQUENCE [LARGE SCALE GENOMIC DNA]</scope>
    <source>
        <strain evidence="12">JCM 13250</strain>
    </source>
</reference>
<feature type="transmembrane region" description="Helical" evidence="9">
    <location>
        <begin position="12"/>
        <end position="35"/>
    </location>
</feature>
<keyword evidence="6" id="KW-0411">Iron-sulfur</keyword>
<keyword evidence="9" id="KW-1133">Transmembrane helix</keyword>
<protein>
    <recommendedName>
        <fullName evidence="2">Cytochrome bc1 complex Rieske iron-sulfur subunit</fullName>
    </recommendedName>
    <alternativeName>
        <fullName evidence="8">Cytochrome bc1 reductase complex subunit QcrA</fullName>
    </alternativeName>
</protein>
<sequence>MSGQHRPQGGTVHAIRLAFGISVLGAVEFAVAYGLGGNTQLLGVGLAVAFGGLCVGLWLWGRRLLPMGGFVEQRPPLAATQQDVTLLAHAIGGPESPVRRRGLLGMFALAVGTVGLALLFPARSLLSFRKPDPDVALDHTAWRFGGLRLVTPEGVPVRAADVGAETIQIVVPEGHTRDGDVPAFVVRVDPANLITPPPGGMVGGGLVAYSLLCTHAGCPVALYQQTTGRMLCPCHQSTFDLFNAATPVAGPAARPLPGLPIVVDADGYLRASGDFTSPPGPGYWSRP</sequence>
<dbReference type="EMBL" id="BAAALT010000059">
    <property type="protein sequence ID" value="GAA1801095.1"/>
    <property type="molecule type" value="Genomic_DNA"/>
</dbReference>
<comment type="function">
    <text evidence="1">Iron-sulfur subunit of the cytochrome bc1 complex, an essential component of the respiratory electron transport chain required for ATP synthesis. The bc1 complex catalyzes the oxidation of menaquinol and the reduction of cytochrome c in the respiratory chain. The bc1 complex operates through a Q-cycle mechanism that couples electron transfer to generation of the proton gradient that drives ATP synthesis.</text>
</comment>
<evidence type="ECO:0000256" key="1">
    <source>
        <dbReference type="ARBA" id="ARBA00002494"/>
    </source>
</evidence>
<evidence type="ECO:0000256" key="8">
    <source>
        <dbReference type="ARBA" id="ARBA00029586"/>
    </source>
</evidence>
<dbReference type="InterPro" id="IPR014349">
    <property type="entry name" value="Rieske_Fe-S_prot"/>
</dbReference>
<keyword evidence="9" id="KW-0472">Membrane</keyword>
<dbReference type="Proteomes" id="UP001500218">
    <property type="component" value="Unassembled WGS sequence"/>
</dbReference>
<evidence type="ECO:0000259" key="10">
    <source>
        <dbReference type="PROSITE" id="PS51296"/>
    </source>
</evidence>
<keyword evidence="9" id="KW-0812">Transmembrane</keyword>
<accession>A0ABP4Y8F5</accession>
<keyword evidence="12" id="KW-1185">Reference proteome</keyword>
<keyword evidence="4" id="KW-0479">Metal-binding</keyword>
<dbReference type="SUPFAM" id="SSF50022">
    <property type="entry name" value="ISP domain"/>
    <property type="match status" value="1"/>
</dbReference>
<keyword evidence="5" id="KW-0408">Iron</keyword>
<evidence type="ECO:0000256" key="2">
    <source>
        <dbReference type="ARBA" id="ARBA00015816"/>
    </source>
</evidence>
<organism evidence="11 12">
    <name type="scientific">Luedemannella flava</name>
    <dbReference type="NCBI Taxonomy" id="349316"/>
    <lineage>
        <taxon>Bacteria</taxon>
        <taxon>Bacillati</taxon>
        <taxon>Actinomycetota</taxon>
        <taxon>Actinomycetes</taxon>
        <taxon>Micromonosporales</taxon>
        <taxon>Micromonosporaceae</taxon>
        <taxon>Luedemannella</taxon>
    </lineage>
</organism>
<dbReference type="InterPro" id="IPR036922">
    <property type="entry name" value="Rieske_2Fe-2S_sf"/>
</dbReference>
<comment type="caution">
    <text evidence="11">The sequence shown here is derived from an EMBL/GenBank/DDBJ whole genome shotgun (WGS) entry which is preliminary data.</text>
</comment>
<dbReference type="PANTHER" id="PTHR10134">
    <property type="entry name" value="CYTOCHROME B-C1 COMPLEX SUBUNIT RIESKE, MITOCHONDRIAL"/>
    <property type="match status" value="1"/>
</dbReference>
<evidence type="ECO:0000256" key="6">
    <source>
        <dbReference type="ARBA" id="ARBA00023014"/>
    </source>
</evidence>